<dbReference type="EMBL" id="LSRL02001455">
    <property type="protein sequence ID" value="TDG39028.1"/>
    <property type="molecule type" value="Genomic_DNA"/>
</dbReference>
<sequence>MKWLPNGQVSCLNASSSSPLMPAGDASVSIATTPRVVYWQNFNQKNYNIAANYLRQCRSLSSSSSGSGSSSSGSSSSNKLA</sequence>
<organism evidence="2 3">
    <name type="scientific">Drosophila navojoa</name>
    <name type="common">Fruit fly</name>
    <dbReference type="NCBI Taxonomy" id="7232"/>
    <lineage>
        <taxon>Eukaryota</taxon>
        <taxon>Metazoa</taxon>
        <taxon>Ecdysozoa</taxon>
        <taxon>Arthropoda</taxon>
        <taxon>Hexapoda</taxon>
        <taxon>Insecta</taxon>
        <taxon>Pterygota</taxon>
        <taxon>Neoptera</taxon>
        <taxon>Endopterygota</taxon>
        <taxon>Diptera</taxon>
        <taxon>Brachycera</taxon>
        <taxon>Muscomorpha</taxon>
        <taxon>Ephydroidea</taxon>
        <taxon>Drosophilidae</taxon>
        <taxon>Drosophila</taxon>
    </lineage>
</organism>
<feature type="compositionally biased region" description="Low complexity" evidence="1">
    <location>
        <begin position="61"/>
        <end position="81"/>
    </location>
</feature>
<reference evidence="2 3" key="1">
    <citation type="journal article" date="2019" name="J. Hered.">
        <title>An Improved Genome Assembly for Drosophila navojoa, the Basal Species in the mojavensis Cluster.</title>
        <authorList>
            <person name="Vanderlinde T."/>
            <person name="Dupim E.G."/>
            <person name="Nazario-Yepiz N.O."/>
            <person name="Carvalho A.B."/>
        </authorList>
    </citation>
    <scope>NUCLEOTIDE SEQUENCE [LARGE SCALE GENOMIC DNA]</scope>
    <source>
        <strain evidence="2">Navoj_Jal97</strain>
        <tissue evidence="2">Whole organism</tissue>
    </source>
</reference>
<evidence type="ECO:0000313" key="3">
    <source>
        <dbReference type="Proteomes" id="UP000295192"/>
    </source>
</evidence>
<gene>
    <name evidence="2" type="ORF">AWZ03_014550</name>
</gene>
<feature type="region of interest" description="Disordered" evidence="1">
    <location>
        <begin position="59"/>
        <end position="81"/>
    </location>
</feature>
<proteinExistence type="predicted"/>
<dbReference type="Proteomes" id="UP000295192">
    <property type="component" value="Unassembled WGS sequence"/>
</dbReference>
<dbReference type="AlphaFoldDB" id="A0A484ARN6"/>
<comment type="caution">
    <text evidence="2">The sequence shown here is derived from an EMBL/GenBank/DDBJ whole genome shotgun (WGS) entry which is preliminary data.</text>
</comment>
<name>A0A484ARN6_DRONA</name>
<protein>
    <submittedName>
        <fullName evidence="2">Uncharacterized protein</fullName>
    </submittedName>
</protein>
<evidence type="ECO:0000256" key="1">
    <source>
        <dbReference type="SAM" id="MobiDB-lite"/>
    </source>
</evidence>
<evidence type="ECO:0000313" key="2">
    <source>
        <dbReference type="EMBL" id="TDG39028.1"/>
    </source>
</evidence>
<keyword evidence="3" id="KW-1185">Reference proteome</keyword>
<accession>A0A484ARN6</accession>